<dbReference type="InterPro" id="IPR001915">
    <property type="entry name" value="Peptidase_M48"/>
</dbReference>
<dbReference type="EMBL" id="PYGJ01000034">
    <property type="protein sequence ID" value="PSL13285.1"/>
    <property type="molecule type" value="Genomic_DNA"/>
</dbReference>
<comment type="cofactor">
    <cofactor evidence="6">
        <name>Zn(2+)</name>
        <dbReference type="ChEBI" id="CHEBI:29105"/>
    </cofactor>
    <text evidence="6">Binds 1 zinc ion per subunit.</text>
</comment>
<dbReference type="OrthoDB" id="9810445at2"/>
<dbReference type="Pfam" id="PF01435">
    <property type="entry name" value="Peptidase_M48"/>
    <property type="match status" value="1"/>
</dbReference>
<dbReference type="PANTHER" id="PTHR22726">
    <property type="entry name" value="METALLOENDOPEPTIDASE OMA1"/>
    <property type="match status" value="1"/>
</dbReference>
<keyword evidence="5 6" id="KW-0482">Metalloprotease</keyword>
<evidence type="ECO:0000256" key="7">
    <source>
        <dbReference type="SAM" id="Phobius"/>
    </source>
</evidence>
<dbReference type="GO" id="GO:0046872">
    <property type="term" value="F:metal ion binding"/>
    <property type="evidence" value="ECO:0007669"/>
    <property type="project" value="UniProtKB-KW"/>
</dbReference>
<accession>A0A2P8EV27</accession>
<keyword evidence="2" id="KW-0479">Metal-binding</keyword>
<dbReference type="CDD" id="cd07332">
    <property type="entry name" value="M48C_Oma1_like"/>
    <property type="match status" value="1"/>
</dbReference>
<evidence type="ECO:0000259" key="9">
    <source>
        <dbReference type="Pfam" id="PF23368"/>
    </source>
</evidence>
<keyword evidence="3 6" id="KW-0378">Hydrolase</keyword>
<comment type="caution">
    <text evidence="10">The sequence shown here is derived from an EMBL/GenBank/DDBJ whole genome shotgun (WGS) entry which is preliminary data.</text>
</comment>
<dbReference type="InterPro" id="IPR055518">
    <property type="entry name" value="DUF7092"/>
</dbReference>
<dbReference type="GO" id="GO:0004222">
    <property type="term" value="F:metalloendopeptidase activity"/>
    <property type="evidence" value="ECO:0007669"/>
    <property type="project" value="InterPro"/>
</dbReference>
<gene>
    <name evidence="10" type="ORF">CLV88_1344</name>
</gene>
<evidence type="ECO:0000256" key="1">
    <source>
        <dbReference type="ARBA" id="ARBA00022670"/>
    </source>
</evidence>
<keyword evidence="7" id="KW-1133">Transmembrane helix</keyword>
<keyword evidence="4 6" id="KW-0862">Zinc</keyword>
<evidence type="ECO:0000256" key="3">
    <source>
        <dbReference type="ARBA" id="ARBA00022801"/>
    </source>
</evidence>
<keyword evidence="7" id="KW-0812">Transmembrane</keyword>
<dbReference type="Pfam" id="PF23368">
    <property type="entry name" value="DUF7092"/>
    <property type="match status" value="1"/>
</dbReference>
<proteinExistence type="inferred from homology"/>
<dbReference type="GO" id="GO:0016020">
    <property type="term" value="C:membrane"/>
    <property type="evidence" value="ECO:0007669"/>
    <property type="project" value="TreeGrafter"/>
</dbReference>
<feature type="domain" description="DUF7092" evidence="9">
    <location>
        <begin position="22"/>
        <end position="81"/>
    </location>
</feature>
<keyword evidence="11" id="KW-1185">Reference proteome</keyword>
<evidence type="ECO:0000256" key="4">
    <source>
        <dbReference type="ARBA" id="ARBA00022833"/>
    </source>
</evidence>
<evidence type="ECO:0000313" key="11">
    <source>
        <dbReference type="Proteomes" id="UP000240418"/>
    </source>
</evidence>
<dbReference type="PANTHER" id="PTHR22726:SF1">
    <property type="entry name" value="METALLOENDOPEPTIDASE OMA1, MITOCHONDRIAL"/>
    <property type="match status" value="1"/>
</dbReference>
<feature type="domain" description="Peptidase M48" evidence="8">
    <location>
        <begin position="182"/>
        <end position="351"/>
    </location>
</feature>
<dbReference type="AlphaFoldDB" id="A0A2P8EV27"/>
<dbReference type="Proteomes" id="UP000240418">
    <property type="component" value="Unassembled WGS sequence"/>
</dbReference>
<dbReference type="InterPro" id="IPR051156">
    <property type="entry name" value="Mito/Outer_Membr_Metalloprot"/>
</dbReference>
<dbReference type="GO" id="GO:0051603">
    <property type="term" value="P:proteolysis involved in protein catabolic process"/>
    <property type="evidence" value="ECO:0007669"/>
    <property type="project" value="TreeGrafter"/>
</dbReference>
<dbReference type="RefSeq" id="WP_106610669.1">
    <property type="nucleotide sequence ID" value="NZ_PYGJ01000034.1"/>
</dbReference>
<name>A0A2P8EV27_9RHOB</name>
<evidence type="ECO:0000313" key="10">
    <source>
        <dbReference type="EMBL" id="PSL13285.1"/>
    </source>
</evidence>
<dbReference type="Gene3D" id="3.30.2010.10">
    <property type="entry name" value="Metalloproteases ('zincins'), catalytic domain"/>
    <property type="match status" value="1"/>
</dbReference>
<organism evidence="10 11">
    <name type="scientific">Shimia abyssi</name>
    <dbReference type="NCBI Taxonomy" id="1662395"/>
    <lineage>
        <taxon>Bacteria</taxon>
        <taxon>Pseudomonadati</taxon>
        <taxon>Pseudomonadota</taxon>
        <taxon>Alphaproteobacteria</taxon>
        <taxon>Rhodobacterales</taxon>
        <taxon>Roseobacteraceae</taxon>
    </lineage>
</organism>
<evidence type="ECO:0000256" key="2">
    <source>
        <dbReference type="ARBA" id="ARBA00022723"/>
    </source>
</evidence>
<keyword evidence="1 6" id="KW-0645">Protease</keyword>
<feature type="transmembrane region" description="Helical" evidence="7">
    <location>
        <begin position="259"/>
        <end position="281"/>
    </location>
</feature>
<keyword evidence="7" id="KW-0472">Membrane</keyword>
<evidence type="ECO:0000256" key="6">
    <source>
        <dbReference type="RuleBase" id="RU003983"/>
    </source>
</evidence>
<sequence length="377" mass="40272">MKSITSTIVRVGRKPAQLGALGAFFDGQSAQAHAVRLSIDETRAELVIAWGNTEVRWPLAEIRAVPDQAEQGDLVLMWPGAPLERLMTDESRIAVRCPELRKPVVKVSRWRIATWANAALASVALIILVLVPRMADQLATFIPPAGEKALGDATLERVRSSLDGTGVGQLALCDAPEGRAALDKMTARLTAGYELATPLDVHVLDQKMINAFALPGGHIVLVDGLIQAAETPEALAAVIAHEVGHVVGRDATRHALRSAGSIGVLGLLFGDFAGGALVLFLTEQLIQANYSQSAESTADSFAHEMLSKAGVSPAALGDMFEGFRKRFGDNDGIVAHFVSHPSLGDRIDAAHRAIQTDMQVRPILGDTAWQALRNICR</sequence>
<evidence type="ECO:0000256" key="5">
    <source>
        <dbReference type="ARBA" id="ARBA00023049"/>
    </source>
</evidence>
<reference evidence="10 11" key="1">
    <citation type="submission" date="2018-03" db="EMBL/GenBank/DDBJ databases">
        <title>Genomic Encyclopedia of Archaeal and Bacterial Type Strains, Phase II (KMG-II): from individual species to whole genera.</title>
        <authorList>
            <person name="Goeker M."/>
        </authorList>
    </citation>
    <scope>NUCLEOTIDE SEQUENCE [LARGE SCALE GENOMIC DNA]</scope>
    <source>
        <strain evidence="10 11">DSM 100673</strain>
    </source>
</reference>
<feature type="transmembrane region" description="Helical" evidence="7">
    <location>
        <begin position="112"/>
        <end position="131"/>
    </location>
</feature>
<comment type="similarity">
    <text evidence="6">Belongs to the peptidase M48 family.</text>
</comment>
<evidence type="ECO:0000259" key="8">
    <source>
        <dbReference type="Pfam" id="PF01435"/>
    </source>
</evidence>
<protein>
    <submittedName>
        <fullName evidence="10">Peptidase M48-like protein</fullName>
    </submittedName>
</protein>